<dbReference type="RefSeq" id="WP_250722762.1">
    <property type="nucleotide sequence ID" value="NZ_CP098400.1"/>
</dbReference>
<dbReference type="AlphaFoldDB" id="A0A9J6ZNP2"/>
<dbReference type="InterPro" id="IPR000772">
    <property type="entry name" value="Ricin_B_lectin"/>
</dbReference>
<dbReference type="InterPro" id="IPR001547">
    <property type="entry name" value="Glyco_hydro_5"/>
</dbReference>
<accession>A0A9J6ZNP2</accession>
<dbReference type="Pfam" id="PF00150">
    <property type="entry name" value="Cellulase"/>
    <property type="match status" value="1"/>
</dbReference>
<evidence type="ECO:0000256" key="1">
    <source>
        <dbReference type="ARBA" id="ARBA00022801"/>
    </source>
</evidence>
<reference evidence="4" key="1">
    <citation type="submission" date="2022-05" db="EMBL/GenBank/DDBJ databases">
        <authorList>
            <person name="Sun X."/>
        </authorList>
    </citation>
    <scope>NUCLEOTIDE SEQUENCE</scope>
    <source>
        <strain evidence="4">Ai-910</strain>
    </source>
</reference>
<keyword evidence="1" id="KW-0378">Hydrolase</keyword>
<dbReference type="Proteomes" id="UP001056426">
    <property type="component" value="Chromosome"/>
</dbReference>
<proteinExistence type="predicted"/>
<evidence type="ECO:0000256" key="2">
    <source>
        <dbReference type="ARBA" id="ARBA00023295"/>
    </source>
</evidence>
<dbReference type="InterPro" id="IPR026444">
    <property type="entry name" value="Secre_tail"/>
</dbReference>
<dbReference type="PROSITE" id="PS50231">
    <property type="entry name" value="RICIN_B_LECTIN"/>
    <property type="match status" value="2"/>
</dbReference>
<keyword evidence="2" id="KW-0326">Glycosidase</keyword>
<dbReference type="SUPFAM" id="SSF50370">
    <property type="entry name" value="Ricin B-like lectins"/>
    <property type="match status" value="2"/>
</dbReference>
<evidence type="ECO:0000259" key="3">
    <source>
        <dbReference type="SMART" id="SM00458"/>
    </source>
</evidence>
<dbReference type="GO" id="GO:0004553">
    <property type="term" value="F:hydrolase activity, hydrolyzing O-glycosyl compounds"/>
    <property type="evidence" value="ECO:0007669"/>
    <property type="project" value="InterPro"/>
</dbReference>
<organism evidence="4 5">
    <name type="scientific">Xiashengella succiniciproducens</name>
    <dbReference type="NCBI Taxonomy" id="2949635"/>
    <lineage>
        <taxon>Bacteria</taxon>
        <taxon>Pseudomonadati</taxon>
        <taxon>Bacteroidota</taxon>
        <taxon>Bacteroidia</taxon>
        <taxon>Marinilabiliales</taxon>
        <taxon>Marinilabiliaceae</taxon>
        <taxon>Xiashengella</taxon>
    </lineage>
</organism>
<dbReference type="InterPro" id="IPR035992">
    <property type="entry name" value="Ricin_B-like_lectins"/>
</dbReference>
<evidence type="ECO:0000313" key="5">
    <source>
        <dbReference type="Proteomes" id="UP001056426"/>
    </source>
</evidence>
<feature type="domain" description="Ricin B lectin" evidence="3">
    <location>
        <begin position="560"/>
        <end position="698"/>
    </location>
</feature>
<dbReference type="SUPFAM" id="SSF51445">
    <property type="entry name" value="(Trans)glycosidases"/>
    <property type="match status" value="1"/>
</dbReference>
<dbReference type="Gene3D" id="2.80.10.50">
    <property type="match status" value="6"/>
</dbReference>
<dbReference type="NCBIfam" id="TIGR04183">
    <property type="entry name" value="Por_Secre_tail"/>
    <property type="match status" value="1"/>
</dbReference>
<evidence type="ECO:0000313" key="4">
    <source>
        <dbReference type="EMBL" id="URW79127.1"/>
    </source>
</evidence>
<protein>
    <submittedName>
        <fullName evidence="4">RICIN domain-containing protein</fullName>
    </submittedName>
</protein>
<dbReference type="CDD" id="cd00161">
    <property type="entry name" value="beta-trefoil_Ricin-like"/>
    <property type="match status" value="3"/>
</dbReference>
<dbReference type="GO" id="GO:0000272">
    <property type="term" value="P:polysaccharide catabolic process"/>
    <property type="evidence" value="ECO:0007669"/>
    <property type="project" value="InterPro"/>
</dbReference>
<feature type="domain" description="Ricin B lectin" evidence="3">
    <location>
        <begin position="415"/>
        <end position="551"/>
    </location>
</feature>
<dbReference type="Gene3D" id="3.20.20.80">
    <property type="entry name" value="Glycosidases"/>
    <property type="match status" value="1"/>
</dbReference>
<name>A0A9J6ZNP2_9BACT</name>
<reference evidence="4" key="2">
    <citation type="submission" date="2022-06" db="EMBL/GenBank/DDBJ databases">
        <title>Xiashengella guii gen. nov. sp. nov., a bacterium isolated form anaerobic digestion tank.</title>
        <authorList>
            <person name="Huang H."/>
        </authorList>
    </citation>
    <scope>NUCLEOTIDE SEQUENCE</scope>
    <source>
        <strain evidence="4">Ai-910</strain>
    </source>
</reference>
<dbReference type="Pfam" id="PF14200">
    <property type="entry name" value="RicinB_lectin_2"/>
    <property type="match status" value="3"/>
</dbReference>
<dbReference type="InterPro" id="IPR017853">
    <property type="entry name" value="GH"/>
</dbReference>
<dbReference type="EMBL" id="CP098400">
    <property type="protein sequence ID" value="URW79127.1"/>
    <property type="molecule type" value="Genomic_DNA"/>
</dbReference>
<sequence length="794" mass="87448">MKRNLRGILIPLLLLLPGVLMAWPGMETPTLKVEGRYLKDPCGNIINLHGVGITVSPWFNGCMFGSQYCRWDNYNVTGALNYNKAIIDRLTNTGDGWFINYIRLHIDPYWTNTPGAAIPENNISRFNFQRLVTYTDQVIVPLINHARSRGCYVVLRPPGVCPDRIAVNDAYHQYLMQVWGYLSKHPSIKNANNVMFEIANEPIEILGTNGVWGSTGQAHFQALKNFFQPIVNMIRNNGANNICWIPGTGWQSHYAGYATYPITGGNIGYAVHIYPGYWGGVHNYQAFKSAWDINVKPAADIAPIIITETDWAPQSYKDAGHYVWGISTTGVAGGNGFGANLKYITDQSGNVSWNVLAPENLLHMGDPNGGTAYGNNWEACAAPVKQWFSQYAASTLPTGNCSQPGGCSGTNNLPDGIYTITARHSSKNLDVYNLSTQAGGNIVQWSPTGHQNQQWIVTKSNGYFSIRSIYSDKCLDVENWGTHDGANIQQWDCNGMEVQQFCVQDAGNGYYSIINRNSGKCVDITNVSTADGANVQQYTCNGCTCQQFRFTPVASNSISEGTYTLINRHSGQALDASGKGTTQGTNVAQWAANGQTNQQWIFTSTGDGYFRISPAHAPSLGLDVVEASTANGANIQLWSYWGADCQKWKITESDGGYYKIEAKHSGQLIEVVGASTQNGANVQQWPNNNHYCQQWALQKLKSASLESGIDDEECYDESSLTLLTNRSDGSFTLEADNLEGITKVMVYDMQGRLLFARSYTKPNRIEVNANLQGGLYIVAVVNGEKRASFKLDLR</sequence>
<gene>
    <name evidence="4" type="ORF">M9189_09710</name>
</gene>
<keyword evidence="5" id="KW-1185">Reference proteome</keyword>
<dbReference type="SMART" id="SM00458">
    <property type="entry name" value="RICIN"/>
    <property type="match status" value="2"/>
</dbReference>
<dbReference type="KEGG" id="alkq:M9189_09710"/>